<comment type="caution">
    <text evidence="4">The sequence shown here is derived from an EMBL/GenBank/DDBJ whole genome shotgun (WGS) entry which is preliminary data.</text>
</comment>
<comment type="pathway">
    <text evidence="1">Cofactor biosynthesis; thiamine diphosphate biosynthesis.</text>
</comment>
<sequence>MTRTILTIAGSDSGGGAGLQADIKTLSALGVYSASVVTAVTAQNTRRVTAIHPVPPALIRAQIDAVLDDIAVHAIKIGMIGSPEAVSAVAASLRGCAIPVVLDPVMVAKSGDVLASEDAVAALIRDLLPLAHVLTPNLPEAARLLGQAPAGSDAQAITQGRALCALGPRHVLMKGGHAGGSHCTDLLVGPDGVARFASARIDTRHTHGTGCSLASAIAAGLAQGLPAADAAGRAHDWLHRAIRAADDLSIGGGHGPVHHFHALWPQPVEAAL</sequence>
<evidence type="ECO:0000256" key="2">
    <source>
        <dbReference type="ARBA" id="ARBA00012135"/>
    </source>
</evidence>
<dbReference type="CDD" id="cd01169">
    <property type="entry name" value="HMPP_kinase"/>
    <property type="match status" value="1"/>
</dbReference>
<proteinExistence type="predicted"/>
<dbReference type="NCBIfam" id="TIGR00097">
    <property type="entry name" value="HMP-P_kinase"/>
    <property type="match status" value="1"/>
</dbReference>
<dbReference type="InterPro" id="IPR004399">
    <property type="entry name" value="HMP/HMP-P_kinase_dom"/>
</dbReference>
<dbReference type="EC" id="2.7.1.49" evidence="2"/>
<evidence type="ECO:0000313" key="4">
    <source>
        <dbReference type="EMBL" id="GGF66025.1"/>
    </source>
</evidence>
<dbReference type="Gene3D" id="3.40.1190.20">
    <property type="match status" value="1"/>
</dbReference>
<protein>
    <recommendedName>
        <fullName evidence="2">hydroxymethylpyrimidine kinase</fullName>
        <ecNumber evidence="2">2.7.1.49</ecNumber>
    </recommendedName>
</protein>
<dbReference type="Proteomes" id="UP000640509">
    <property type="component" value="Unassembled WGS sequence"/>
</dbReference>
<reference evidence="5" key="1">
    <citation type="journal article" date="2019" name="Int. J. Syst. Evol. Microbiol.">
        <title>The Global Catalogue of Microorganisms (GCM) 10K type strain sequencing project: providing services to taxonomists for standard genome sequencing and annotation.</title>
        <authorList>
            <consortium name="The Broad Institute Genomics Platform"/>
            <consortium name="The Broad Institute Genome Sequencing Center for Infectious Disease"/>
            <person name="Wu L."/>
            <person name="Ma J."/>
        </authorList>
    </citation>
    <scope>NUCLEOTIDE SEQUENCE [LARGE SCALE GENOMIC DNA]</scope>
    <source>
        <strain evidence="5">CGMCC 1.15419</strain>
    </source>
</reference>
<keyword evidence="5" id="KW-1185">Reference proteome</keyword>
<dbReference type="SUPFAM" id="SSF53613">
    <property type="entry name" value="Ribokinase-like"/>
    <property type="match status" value="1"/>
</dbReference>
<evidence type="ECO:0000313" key="5">
    <source>
        <dbReference type="Proteomes" id="UP000640509"/>
    </source>
</evidence>
<dbReference type="GO" id="GO:0016301">
    <property type="term" value="F:kinase activity"/>
    <property type="evidence" value="ECO:0007669"/>
    <property type="project" value="UniProtKB-KW"/>
</dbReference>
<dbReference type="RefSeq" id="WP_188714756.1">
    <property type="nucleotide sequence ID" value="NZ_BMIV01000005.1"/>
</dbReference>
<evidence type="ECO:0000256" key="1">
    <source>
        <dbReference type="ARBA" id="ARBA00004948"/>
    </source>
</evidence>
<dbReference type="InterPro" id="IPR013749">
    <property type="entry name" value="PM/HMP-P_kinase-1"/>
</dbReference>
<gene>
    <name evidence="4" type="primary">thiD</name>
    <name evidence="4" type="ORF">GCM10011402_17720</name>
</gene>
<dbReference type="InterPro" id="IPR029056">
    <property type="entry name" value="Ribokinase-like"/>
</dbReference>
<name>A0ABQ1VGR5_9RHOB</name>
<organism evidence="4 5">
    <name type="scientific">Paracoccus acridae</name>
    <dbReference type="NCBI Taxonomy" id="1795310"/>
    <lineage>
        <taxon>Bacteria</taxon>
        <taxon>Pseudomonadati</taxon>
        <taxon>Pseudomonadota</taxon>
        <taxon>Alphaproteobacteria</taxon>
        <taxon>Rhodobacterales</taxon>
        <taxon>Paracoccaceae</taxon>
        <taxon>Paracoccus</taxon>
    </lineage>
</organism>
<dbReference type="PANTHER" id="PTHR20858">
    <property type="entry name" value="PHOSPHOMETHYLPYRIMIDINE KINASE"/>
    <property type="match status" value="1"/>
</dbReference>
<accession>A0ABQ1VGR5</accession>
<evidence type="ECO:0000259" key="3">
    <source>
        <dbReference type="Pfam" id="PF08543"/>
    </source>
</evidence>
<feature type="domain" description="Pyridoxamine kinase/Phosphomethylpyrimidine kinase" evidence="3">
    <location>
        <begin position="12"/>
        <end position="258"/>
    </location>
</feature>
<dbReference type="PANTHER" id="PTHR20858:SF17">
    <property type="entry name" value="HYDROXYMETHYLPYRIMIDINE_PHOSPHOMETHYLPYRIMIDINE KINASE THI20-RELATED"/>
    <property type="match status" value="1"/>
</dbReference>
<keyword evidence="4" id="KW-0808">Transferase</keyword>
<dbReference type="EMBL" id="BMIV01000005">
    <property type="protein sequence ID" value="GGF66025.1"/>
    <property type="molecule type" value="Genomic_DNA"/>
</dbReference>
<keyword evidence="4" id="KW-0418">Kinase</keyword>
<dbReference type="Pfam" id="PF08543">
    <property type="entry name" value="Phos_pyr_kin"/>
    <property type="match status" value="1"/>
</dbReference>